<gene>
    <name evidence="5" type="ORF">VCO01S_32320</name>
</gene>
<dbReference type="Pfam" id="PF00990">
    <property type="entry name" value="GGDEF"/>
    <property type="match status" value="1"/>
</dbReference>
<evidence type="ECO:0000259" key="4">
    <source>
        <dbReference type="PROSITE" id="PS50887"/>
    </source>
</evidence>
<dbReference type="PROSITE" id="PS50887">
    <property type="entry name" value="GGDEF"/>
    <property type="match status" value="1"/>
</dbReference>
<dbReference type="InterPro" id="IPR029787">
    <property type="entry name" value="Nucleotide_cyclase"/>
</dbReference>
<feature type="transmembrane region" description="Helical" evidence="2">
    <location>
        <begin position="265"/>
        <end position="286"/>
    </location>
</feature>
<dbReference type="FunFam" id="3.30.70.270:FF:000001">
    <property type="entry name" value="Diguanylate cyclase domain protein"/>
    <property type="match status" value="1"/>
</dbReference>
<dbReference type="AlphaFoldDB" id="A0A4Y3IR66"/>
<dbReference type="SMART" id="SM01079">
    <property type="entry name" value="CHASE"/>
    <property type="match status" value="1"/>
</dbReference>
<feature type="domain" description="CHASE" evidence="3">
    <location>
        <begin position="113"/>
        <end position="205"/>
    </location>
</feature>
<reference evidence="5 6" key="1">
    <citation type="submission" date="2019-06" db="EMBL/GenBank/DDBJ databases">
        <title>Whole genome shotgun sequence of Vibrio comitans NBRC 102076.</title>
        <authorList>
            <person name="Hosoyama A."/>
            <person name="Uohara A."/>
            <person name="Ohji S."/>
            <person name="Ichikawa N."/>
        </authorList>
    </citation>
    <scope>NUCLEOTIDE SEQUENCE [LARGE SCALE GENOMIC DNA]</scope>
    <source>
        <strain evidence="5 6">NBRC 102076</strain>
    </source>
</reference>
<accession>A0A4Y3IR66</accession>
<dbReference type="InterPro" id="IPR006189">
    <property type="entry name" value="CHASE_dom"/>
</dbReference>
<dbReference type="EMBL" id="BJLH01000016">
    <property type="protein sequence ID" value="GEA62039.1"/>
    <property type="molecule type" value="Genomic_DNA"/>
</dbReference>
<organism evidence="5 6">
    <name type="scientific">Vibrio comitans NBRC 102076</name>
    <dbReference type="NCBI Taxonomy" id="1219078"/>
    <lineage>
        <taxon>Bacteria</taxon>
        <taxon>Pseudomonadati</taxon>
        <taxon>Pseudomonadota</taxon>
        <taxon>Gammaproteobacteria</taxon>
        <taxon>Vibrionales</taxon>
        <taxon>Vibrionaceae</taxon>
        <taxon>Vibrio</taxon>
    </lineage>
</organism>
<dbReference type="NCBIfam" id="TIGR00254">
    <property type="entry name" value="GGDEF"/>
    <property type="match status" value="1"/>
</dbReference>
<evidence type="ECO:0000313" key="5">
    <source>
        <dbReference type="EMBL" id="GEA62039.1"/>
    </source>
</evidence>
<dbReference type="PROSITE" id="PS50839">
    <property type="entry name" value="CHASE"/>
    <property type="match status" value="1"/>
</dbReference>
<dbReference type="InterPro" id="IPR000160">
    <property type="entry name" value="GGDEF_dom"/>
</dbReference>
<comment type="caution">
    <text evidence="5">The sequence shown here is derived from an EMBL/GenBank/DDBJ whole genome shotgun (WGS) entry which is preliminary data.</text>
</comment>
<keyword evidence="2" id="KW-1133">Transmembrane helix</keyword>
<feature type="transmembrane region" description="Helical" evidence="2">
    <location>
        <begin position="12"/>
        <end position="30"/>
    </location>
</feature>
<keyword evidence="2" id="KW-0812">Transmembrane</keyword>
<evidence type="ECO:0000256" key="1">
    <source>
        <dbReference type="ARBA" id="ARBA00001946"/>
    </source>
</evidence>
<comment type="cofactor">
    <cofactor evidence="1">
        <name>Mg(2+)</name>
        <dbReference type="ChEBI" id="CHEBI:18420"/>
    </cofactor>
</comment>
<dbReference type="CDD" id="cd01949">
    <property type="entry name" value="GGDEF"/>
    <property type="match status" value="1"/>
</dbReference>
<name>A0A4Y3IR66_9VIBR</name>
<sequence>MDLVQLTSRLEKALITSAILLCGIAGTYFIENQYALKQNQLKSIRFSDAQNKVAEVSAELSLSLQKKIYSAYTLANIISTQPNITNQQLQKISQSLLNHDSQLMGLGVAIDDIITYVYPELLYAAAIGRDTTESPAVRIQIQKLKSNPQTLAQGTVHKVEDAPELYILRSPIYAGEIGSRTYQGHILLLVNIQKVVEDSHLLDNVYSIAVRQKENPEQVFGDLQALEKPLLVNDVEINYGDWEVFIAEKPGANPAFWYLINPVRWYGYLILGIILAMFAIISTLYLQARQRSMQDELTGLPNRRYFIYTLKNIIGNAKHSGTRFSVLNIDLDGFKQINDSYGHASGDLILKQVAKRLRKSVRANDTIARVGGDEFLIIVSRIKNEEELAQLVQSIQSRVEQGQYLVQGAFVNIKVSIGYSLYHDKSITFDHLLSEADINMYKNKALKRQLKGLRRAEIETINALDKNSNH</sequence>
<dbReference type="SMART" id="SM00267">
    <property type="entry name" value="GGDEF"/>
    <property type="match status" value="1"/>
</dbReference>
<evidence type="ECO:0000313" key="6">
    <source>
        <dbReference type="Proteomes" id="UP000318242"/>
    </source>
</evidence>
<feature type="domain" description="GGDEF" evidence="4">
    <location>
        <begin position="322"/>
        <end position="456"/>
    </location>
</feature>
<dbReference type="PANTHER" id="PTHR46663">
    <property type="entry name" value="DIGUANYLATE CYCLASE DGCT-RELATED"/>
    <property type="match status" value="1"/>
</dbReference>
<evidence type="ECO:0000259" key="3">
    <source>
        <dbReference type="PROSITE" id="PS50839"/>
    </source>
</evidence>
<evidence type="ECO:0000256" key="2">
    <source>
        <dbReference type="SAM" id="Phobius"/>
    </source>
</evidence>
<keyword evidence="2" id="KW-0472">Membrane</keyword>
<protein>
    <submittedName>
        <fullName evidence="5">Sensor domain-containing diguanylate cyclase</fullName>
    </submittedName>
</protein>
<dbReference type="GO" id="GO:0003824">
    <property type="term" value="F:catalytic activity"/>
    <property type="evidence" value="ECO:0007669"/>
    <property type="project" value="UniProtKB-ARBA"/>
</dbReference>
<dbReference type="SUPFAM" id="SSF55073">
    <property type="entry name" value="Nucleotide cyclase"/>
    <property type="match status" value="1"/>
</dbReference>
<dbReference type="Proteomes" id="UP000318242">
    <property type="component" value="Unassembled WGS sequence"/>
</dbReference>
<dbReference type="InterPro" id="IPR043128">
    <property type="entry name" value="Rev_trsase/Diguanyl_cyclase"/>
</dbReference>
<keyword evidence="6" id="KW-1185">Reference proteome</keyword>
<dbReference type="PANTHER" id="PTHR46663:SF2">
    <property type="entry name" value="GGDEF DOMAIN-CONTAINING PROTEIN"/>
    <property type="match status" value="1"/>
</dbReference>
<dbReference type="InterPro" id="IPR052163">
    <property type="entry name" value="DGC-Regulatory_Protein"/>
</dbReference>
<proteinExistence type="predicted"/>
<dbReference type="Gene3D" id="3.30.70.270">
    <property type="match status" value="1"/>
</dbReference>